<feature type="region of interest" description="Disordered" evidence="3">
    <location>
        <begin position="407"/>
        <end position="432"/>
    </location>
</feature>
<feature type="compositionally biased region" description="Polar residues" evidence="3">
    <location>
        <begin position="407"/>
        <end position="416"/>
    </location>
</feature>
<comment type="similarity">
    <text evidence="1">Belongs to the short-chain dehydrogenases/reductases (SDR) family.</text>
</comment>
<feature type="compositionally biased region" description="Polar residues" evidence="3">
    <location>
        <begin position="283"/>
        <end position="294"/>
    </location>
</feature>
<reference evidence="5" key="1">
    <citation type="journal article" date="2013" name="Genome Announc.">
        <title>Draft genome sequence of Botrytis cinerea BcDW1, inoculum for noble rot of grape berries.</title>
        <authorList>
            <person name="Blanco-Ulate B."/>
            <person name="Allen G."/>
            <person name="Powell A.L."/>
            <person name="Cantu D."/>
        </authorList>
    </citation>
    <scope>NUCLEOTIDE SEQUENCE [LARGE SCALE GENOMIC DNA]</scope>
    <source>
        <strain evidence="5">BcDW1</strain>
    </source>
</reference>
<dbReference type="PANTHER" id="PTHR24320">
    <property type="entry name" value="RETINOL DEHYDROGENASE"/>
    <property type="match status" value="1"/>
</dbReference>
<sequence>MVRQFRVHVPAVHVQPTFHLIEAEILDLSYQALVLQVDGTVRLDKTAINPAAWRARAGAELVGGPNGIPPGRIRNKLAALPTGPQLRNSCTMSFSGQLGTFGTPGAMPLMILAVRVDDPNDGTLQPPPLGLAIGKANHDYFLRKGISHIMSRAMNIRRGIPNNYDPNDEEQVNENKWRSEPPVSIAFPLIGCRTGYGFINAAENILSAIIGWYRDPQYNGLFGNAAMRALSIPDIYLVVPPRTPLNVRRLKPALIRSAWEKAWNRYMPPPPPAAGAPPANLSREANGNQSDQNRQHTTTYWAPNLGNVLLVDGVDDVAGGFPLNLTPWVRENITDAWIRRNCKIADSTKPQIKALVLNAGLQLPAGLVMTPEGLEATFAIAHVGHALLFFLLCPHLAPDSRVVFTSSGTHDPTQKTGMPGPEYNTAEDLDRPPESMIEIPGRKRYTTAKLCNVLFAYAISRKLTEPAPERHITVTAMDPGLMPGTGLAREANKFEQWLWNSVLPHMIWLPRLLATPNTNTPAESGTALARLATAADVKGTTGKYFEELSEIKSSKDSNDEGKQEDLWNWTVSYLAKDPLEKAKFESLR</sequence>
<feature type="region of interest" description="Disordered" evidence="3">
    <location>
        <begin position="266"/>
        <end position="294"/>
    </location>
</feature>
<evidence type="ECO:0000256" key="2">
    <source>
        <dbReference type="ARBA" id="ARBA00023002"/>
    </source>
</evidence>
<name>M7TER3_BOTF1</name>
<evidence type="ECO:0000313" key="5">
    <source>
        <dbReference type="Proteomes" id="UP000012045"/>
    </source>
</evidence>
<dbReference type="Gene3D" id="3.40.50.720">
    <property type="entry name" value="NAD(P)-binding Rossmann-like Domain"/>
    <property type="match status" value="1"/>
</dbReference>
<dbReference type="AlphaFoldDB" id="M7TER3"/>
<dbReference type="EMBL" id="KB708060">
    <property type="protein sequence ID" value="EMR81976.1"/>
    <property type="molecule type" value="Genomic_DNA"/>
</dbReference>
<dbReference type="PANTHER" id="PTHR24320:SF152">
    <property type="entry name" value="SHORT-CHAIN DEHYDROGENASE_REDUCTASE FAMILY PROTEIN"/>
    <property type="match status" value="1"/>
</dbReference>
<accession>M7TER3</accession>
<dbReference type="GO" id="GO:0016491">
    <property type="term" value="F:oxidoreductase activity"/>
    <property type="evidence" value="ECO:0007669"/>
    <property type="project" value="UniProtKB-KW"/>
</dbReference>
<proteinExistence type="inferred from homology"/>
<evidence type="ECO:0000256" key="1">
    <source>
        <dbReference type="ARBA" id="ARBA00006484"/>
    </source>
</evidence>
<dbReference type="Proteomes" id="UP000012045">
    <property type="component" value="Unassembled WGS sequence"/>
</dbReference>
<protein>
    <submittedName>
        <fullName evidence="4">Putative dehydrogenase reductase protein</fullName>
    </submittedName>
</protein>
<evidence type="ECO:0000256" key="3">
    <source>
        <dbReference type="SAM" id="MobiDB-lite"/>
    </source>
</evidence>
<dbReference type="STRING" id="1290391.M7TER3"/>
<evidence type="ECO:0000313" key="4">
    <source>
        <dbReference type="EMBL" id="EMR81976.1"/>
    </source>
</evidence>
<dbReference type="InterPro" id="IPR036291">
    <property type="entry name" value="NAD(P)-bd_dom_sf"/>
</dbReference>
<dbReference type="OrthoDB" id="3470290at2759"/>
<dbReference type="HOGENOM" id="CLU_463790_0_0_1"/>
<dbReference type="SUPFAM" id="SSF51735">
    <property type="entry name" value="NAD(P)-binding Rossmann-fold domains"/>
    <property type="match status" value="1"/>
</dbReference>
<gene>
    <name evidence="4" type="ORF">BcDW1_9381</name>
</gene>
<organism evidence="4 5">
    <name type="scientific">Botryotinia fuckeliana (strain BcDW1)</name>
    <name type="common">Noble rot fungus</name>
    <name type="synonym">Botrytis cinerea</name>
    <dbReference type="NCBI Taxonomy" id="1290391"/>
    <lineage>
        <taxon>Eukaryota</taxon>
        <taxon>Fungi</taxon>
        <taxon>Dikarya</taxon>
        <taxon>Ascomycota</taxon>
        <taxon>Pezizomycotina</taxon>
        <taxon>Leotiomycetes</taxon>
        <taxon>Helotiales</taxon>
        <taxon>Sclerotiniaceae</taxon>
        <taxon>Botrytis</taxon>
    </lineage>
</organism>
<keyword evidence="2" id="KW-0560">Oxidoreductase</keyword>